<reference evidence="1" key="1">
    <citation type="submission" date="2021-06" db="EMBL/GenBank/DDBJ databases">
        <title>Comparative genomics, transcriptomics and evolutionary studies reveal genomic signatures of adaptation to plant cell wall in hemibiotrophic fungi.</title>
        <authorList>
            <consortium name="DOE Joint Genome Institute"/>
            <person name="Baroncelli R."/>
            <person name="Diaz J.F."/>
            <person name="Benocci T."/>
            <person name="Peng M."/>
            <person name="Battaglia E."/>
            <person name="Haridas S."/>
            <person name="Andreopoulos W."/>
            <person name="Labutti K."/>
            <person name="Pangilinan J."/>
            <person name="Floch G.L."/>
            <person name="Makela M.R."/>
            <person name="Henrissat B."/>
            <person name="Grigoriev I.V."/>
            <person name="Crouch J.A."/>
            <person name="De Vries R.P."/>
            <person name="Sukno S.A."/>
            <person name="Thon M.R."/>
        </authorList>
    </citation>
    <scope>NUCLEOTIDE SEQUENCE</scope>
    <source>
        <strain evidence="1">CBS 193.32</strain>
    </source>
</reference>
<dbReference type="AlphaFoldDB" id="A0AAJ0ETH3"/>
<gene>
    <name evidence="1" type="ORF">BDP55DRAFT_670852</name>
</gene>
<keyword evidence="2" id="KW-1185">Reference proteome</keyword>
<dbReference type="GeneID" id="85459943"/>
<evidence type="ECO:0000313" key="1">
    <source>
        <dbReference type="EMBL" id="KAK1673328.1"/>
    </source>
</evidence>
<comment type="caution">
    <text evidence="1">The sequence shown here is derived from an EMBL/GenBank/DDBJ whole genome shotgun (WGS) entry which is preliminary data.</text>
</comment>
<proteinExistence type="predicted"/>
<dbReference type="Proteomes" id="UP001224890">
    <property type="component" value="Unassembled WGS sequence"/>
</dbReference>
<evidence type="ECO:0000313" key="2">
    <source>
        <dbReference type="Proteomes" id="UP001224890"/>
    </source>
</evidence>
<accession>A0AAJ0ETH3</accession>
<protein>
    <submittedName>
        <fullName evidence="1">Uncharacterized protein</fullName>
    </submittedName>
</protein>
<organism evidence="1 2">
    <name type="scientific">Colletotrichum godetiae</name>
    <dbReference type="NCBI Taxonomy" id="1209918"/>
    <lineage>
        <taxon>Eukaryota</taxon>
        <taxon>Fungi</taxon>
        <taxon>Dikarya</taxon>
        <taxon>Ascomycota</taxon>
        <taxon>Pezizomycotina</taxon>
        <taxon>Sordariomycetes</taxon>
        <taxon>Hypocreomycetidae</taxon>
        <taxon>Glomerellales</taxon>
        <taxon>Glomerellaceae</taxon>
        <taxon>Colletotrichum</taxon>
        <taxon>Colletotrichum acutatum species complex</taxon>
    </lineage>
</organism>
<sequence>MVLSTAKLAADLIQAQVQELGSNKHSHILYRERRSRSLHSVTAIARQSKIRWYWRAVAVRPQLLNLSHNHPTVGASQLELE</sequence>
<dbReference type="EMBL" id="JAHMHR010000032">
    <property type="protein sequence ID" value="KAK1673328.1"/>
    <property type="molecule type" value="Genomic_DNA"/>
</dbReference>
<dbReference type="RefSeq" id="XP_060427331.1">
    <property type="nucleotide sequence ID" value="XM_060575417.1"/>
</dbReference>
<name>A0AAJ0ETH3_9PEZI</name>